<feature type="transmembrane region" description="Helical" evidence="1">
    <location>
        <begin position="179"/>
        <end position="196"/>
    </location>
</feature>
<reference evidence="2 3" key="1">
    <citation type="journal article" date="2019" name="Int. J. Syst. Evol. Microbiol.">
        <title>The Global Catalogue of Microorganisms (GCM) 10K type strain sequencing project: providing services to taxonomists for standard genome sequencing and annotation.</title>
        <authorList>
            <consortium name="The Broad Institute Genomics Platform"/>
            <consortium name="The Broad Institute Genome Sequencing Center for Infectious Disease"/>
            <person name="Wu L."/>
            <person name="Ma J."/>
        </authorList>
    </citation>
    <scope>NUCLEOTIDE SEQUENCE [LARGE SCALE GENOMIC DNA]</scope>
    <source>
        <strain evidence="2 3">CGMCC 1.10387</strain>
    </source>
</reference>
<keyword evidence="1" id="KW-0812">Transmembrane</keyword>
<organism evidence="2 3">
    <name type="scientific">Halobellus litoreus</name>
    <dbReference type="NCBI Taxonomy" id="755310"/>
    <lineage>
        <taxon>Archaea</taxon>
        <taxon>Methanobacteriati</taxon>
        <taxon>Methanobacteriota</taxon>
        <taxon>Stenosarchaea group</taxon>
        <taxon>Halobacteria</taxon>
        <taxon>Halobacteriales</taxon>
        <taxon>Haloferacaceae</taxon>
        <taxon>Halobellus</taxon>
    </lineage>
</organism>
<feature type="transmembrane region" description="Helical" evidence="1">
    <location>
        <begin position="78"/>
        <end position="95"/>
    </location>
</feature>
<keyword evidence="3" id="KW-1185">Reference proteome</keyword>
<protein>
    <submittedName>
        <fullName evidence="2">Uncharacterized protein</fullName>
    </submittedName>
</protein>
<evidence type="ECO:0000313" key="3">
    <source>
        <dbReference type="Proteomes" id="UP001597092"/>
    </source>
</evidence>
<feature type="transmembrane region" description="Helical" evidence="1">
    <location>
        <begin position="129"/>
        <end position="149"/>
    </location>
</feature>
<gene>
    <name evidence="2" type="ORF">ACFSAS_10485</name>
</gene>
<dbReference type="EMBL" id="JBHUDP010000003">
    <property type="protein sequence ID" value="MFD1686038.1"/>
    <property type="molecule type" value="Genomic_DNA"/>
</dbReference>
<feature type="transmembrane region" description="Helical" evidence="1">
    <location>
        <begin position="104"/>
        <end position="123"/>
    </location>
</feature>
<dbReference type="Proteomes" id="UP001597092">
    <property type="component" value="Unassembled WGS sequence"/>
</dbReference>
<accession>A0ABD6DYV2</accession>
<feature type="transmembrane region" description="Helical" evidence="1">
    <location>
        <begin position="29"/>
        <end position="49"/>
    </location>
</feature>
<evidence type="ECO:0000313" key="2">
    <source>
        <dbReference type="EMBL" id="MFD1686038.1"/>
    </source>
</evidence>
<dbReference type="RefSeq" id="WP_256308663.1">
    <property type="nucleotide sequence ID" value="NZ_JANHAW010000003.1"/>
</dbReference>
<name>A0ABD6DYV2_9EURY</name>
<evidence type="ECO:0000256" key="1">
    <source>
        <dbReference type="SAM" id="Phobius"/>
    </source>
</evidence>
<sequence length="602" mass="67344">MTLIGRVDIWDAWRRLQGLSPVHRRELKILFVLTPLMLVSGAGVFLMLAEAWNERPLGLSFHIFYGAAHVLGIDPHDLFIFGSFLFIGLFVLISLDEYKQTNGVLLLGVTAIGAALLLQRGVFVEYVNWTQSPAVMVGGFLSGIGIGGLKRDSNGIYHDLTRSRPNASVREFDRAMPRVFYLVGIIAGVGLFERVFQYDSPIVYLGDRVVLQPFQFLSIELGETLPFVLATGVFLGTIYRFRSNLYDKEIIVLGATGSGKSSLMAGLDYSIEGYMSGGRRAAKPSEPLRKLSSRLGDGGLNAFPSTPKNQALPLEFSYKHGVLFPRKVTIRTLDYAGDHLQGLSPHESPGEVATDDIEEVFDIARYLLDNATPEGAEDAGSEWYDVDWFGDRDHIGTDPYSMEAFETPVGEARMGKAEIVEELVKDMVWHADSIGMLYPLEDYAFMTFERGTNPPYIEPDYDEERVEPFTRPRDVGAYQDTYHRIDNGEQYLDTDIFYIATFADLAVKDYDYFSDGASRGFGHLDRWDLFASHIKAEFLNAGDDRFGDSELTTDSYDLVPVYYPIENTSPIGSDEELEIDLNTADSRLPLHGSQELLDRMGE</sequence>
<comment type="caution">
    <text evidence="2">The sequence shown here is derived from an EMBL/GenBank/DDBJ whole genome shotgun (WGS) entry which is preliminary data.</text>
</comment>
<keyword evidence="1" id="KW-0472">Membrane</keyword>
<feature type="transmembrane region" description="Helical" evidence="1">
    <location>
        <begin position="216"/>
        <end position="239"/>
    </location>
</feature>
<keyword evidence="1" id="KW-1133">Transmembrane helix</keyword>
<dbReference type="AlphaFoldDB" id="A0ABD6DYV2"/>
<proteinExistence type="predicted"/>